<comment type="caution">
    <text evidence="2">The sequence shown here is derived from an EMBL/GenBank/DDBJ whole genome shotgun (WGS) entry which is preliminary data.</text>
</comment>
<dbReference type="AlphaFoldDB" id="A0A8J5MUJ7"/>
<dbReference type="Proteomes" id="UP000747542">
    <property type="component" value="Unassembled WGS sequence"/>
</dbReference>
<accession>A0A8J5MUJ7</accession>
<organism evidence="2 3">
    <name type="scientific">Homarus americanus</name>
    <name type="common">American lobster</name>
    <dbReference type="NCBI Taxonomy" id="6706"/>
    <lineage>
        <taxon>Eukaryota</taxon>
        <taxon>Metazoa</taxon>
        <taxon>Ecdysozoa</taxon>
        <taxon>Arthropoda</taxon>
        <taxon>Crustacea</taxon>
        <taxon>Multicrustacea</taxon>
        <taxon>Malacostraca</taxon>
        <taxon>Eumalacostraca</taxon>
        <taxon>Eucarida</taxon>
        <taxon>Decapoda</taxon>
        <taxon>Pleocyemata</taxon>
        <taxon>Astacidea</taxon>
        <taxon>Nephropoidea</taxon>
        <taxon>Nephropidae</taxon>
        <taxon>Homarus</taxon>
    </lineage>
</organism>
<feature type="compositionally biased region" description="Low complexity" evidence="1">
    <location>
        <begin position="104"/>
        <end position="114"/>
    </location>
</feature>
<reference evidence="2" key="1">
    <citation type="journal article" date="2021" name="Sci. Adv.">
        <title>The American lobster genome reveals insights on longevity, neural, and immune adaptations.</title>
        <authorList>
            <person name="Polinski J.M."/>
            <person name="Zimin A.V."/>
            <person name="Clark K.F."/>
            <person name="Kohn A.B."/>
            <person name="Sadowski N."/>
            <person name="Timp W."/>
            <person name="Ptitsyn A."/>
            <person name="Khanna P."/>
            <person name="Romanova D.Y."/>
            <person name="Williams P."/>
            <person name="Greenwood S.J."/>
            <person name="Moroz L.L."/>
            <person name="Walt D.R."/>
            <person name="Bodnar A.G."/>
        </authorList>
    </citation>
    <scope>NUCLEOTIDE SEQUENCE</scope>
    <source>
        <strain evidence="2">GMGI-L3</strain>
    </source>
</reference>
<evidence type="ECO:0000313" key="3">
    <source>
        <dbReference type="Proteomes" id="UP000747542"/>
    </source>
</evidence>
<name>A0A8J5MUJ7_HOMAM</name>
<feature type="region of interest" description="Disordered" evidence="1">
    <location>
        <begin position="1"/>
        <end position="28"/>
    </location>
</feature>
<dbReference type="EMBL" id="JAHLQT010026149">
    <property type="protein sequence ID" value="KAG7163867.1"/>
    <property type="molecule type" value="Genomic_DNA"/>
</dbReference>
<evidence type="ECO:0000256" key="1">
    <source>
        <dbReference type="SAM" id="MobiDB-lite"/>
    </source>
</evidence>
<keyword evidence="3" id="KW-1185">Reference proteome</keyword>
<proteinExistence type="predicted"/>
<sequence length="142" mass="15310">MESGERQAGDKMAPGKAQERQAGEESVTLTVYAETPSCRRSLTVSVAEWIPLNVFSNALVLSSSGFSCWSLRSPSSSHLLGANDKPSLSEGQARLLFHQERSQPRSSPPSSLIQQPLQSDAPFLVLVLLCDALWGGSLNILI</sequence>
<evidence type="ECO:0000313" key="2">
    <source>
        <dbReference type="EMBL" id="KAG7163867.1"/>
    </source>
</evidence>
<feature type="region of interest" description="Disordered" evidence="1">
    <location>
        <begin position="91"/>
        <end position="114"/>
    </location>
</feature>
<protein>
    <submittedName>
        <fullName evidence="2">Uncharacterized protein</fullName>
    </submittedName>
</protein>
<gene>
    <name evidence="2" type="ORF">Hamer_G019138</name>
</gene>